<evidence type="ECO:0000313" key="2">
    <source>
        <dbReference type="Proteomes" id="UP001500037"/>
    </source>
</evidence>
<evidence type="ECO:0000313" key="1">
    <source>
        <dbReference type="EMBL" id="GAA1230950.1"/>
    </source>
</evidence>
<name>A0ABN1W1B2_9ACTN</name>
<comment type="caution">
    <text evidence="1">The sequence shown here is derived from an EMBL/GenBank/DDBJ whole genome shotgun (WGS) entry which is preliminary data.</text>
</comment>
<reference evidence="1 2" key="1">
    <citation type="journal article" date="2019" name="Int. J. Syst. Evol. Microbiol.">
        <title>The Global Catalogue of Microorganisms (GCM) 10K type strain sequencing project: providing services to taxonomists for standard genome sequencing and annotation.</title>
        <authorList>
            <consortium name="The Broad Institute Genomics Platform"/>
            <consortium name="The Broad Institute Genome Sequencing Center for Infectious Disease"/>
            <person name="Wu L."/>
            <person name="Ma J."/>
        </authorList>
    </citation>
    <scope>NUCLEOTIDE SEQUENCE [LARGE SCALE GENOMIC DNA]</scope>
    <source>
        <strain evidence="1 2">JCM 13004</strain>
    </source>
</reference>
<protein>
    <recommendedName>
        <fullName evidence="3">Restriction endonuclease</fullName>
    </recommendedName>
</protein>
<keyword evidence="2" id="KW-1185">Reference proteome</keyword>
<gene>
    <name evidence="1" type="ORF">GCM10009665_21680</name>
</gene>
<dbReference type="Proteomes" id="UP001500037">
    <property type="component" value="Unassembled WGS sequence"/>
</dbReference>
<organism evidence="1 2">
    <name type="scientific">Kitasatospora nipponensis</name>
    <dbReference type="NCBI Taxonomy" id="258049"/>
    <lineage>
        <taxon>Bacteria</taxon>
        <taxon>Bacillati</taxon>
        <taxon>Actinomycetota</taxon>
        <taxon>Actinomycetes</taxon>
        <taxon>Kitasatosporales</taxon>
        <taxon>Streptomycetaceae</taxon>
        <taxon>Kitasatospora</taxon>
    </lineage>
</organism>
<evidence type="ECO:0008006" key="3">
    <source>
        <dbReference type="Google" id="ProtNLM"/>
    </source>
</evidence>
<proteinExistence type="predicted"/>
<accession>A0ABN1W1B2</accession>
<dbReference type="EMBL" id="BAAALF010000027">
    <property type="protein sequence ID" value="GAA1230950.1"/>
    <property type="molecule type" value="Genomic_DNA"/>
</dbReference>
<sequence>MPLVCTYVLDPASRSYREGDVSAGTVKAVAPLAVEIDLGSD</sequence>